<dbReference type="GO" id="GO:0003700">
    <property type="term" value="F:DNA-binding transcription factor activity"/>
    <property type="evidence" value="ECO:0007669"/>
    <property type="project" value="InterPro"/>
</dbReference>
<dbReference type="InterPro" id="IPR036388">
    <property type="entry name" value="WH-like_DNA-bd_sf"/>
</dbReference>
<dbReference type="Pfam" id="PF00126">
    <property type="entry name" value="HTH_1"/>
    <property type="match status" value="1"/>
</dbReference>
<dbReference type="Gene3D" id="3.40.190.10">
    <property type="entry name" value="Periplasmic binding protein-like II"/>
    <property type="match status" value="2"/>
</dbReference>
<name>A0AB33VGN7_RALSU</name>
<keyword evidence="2" id="KW-0805">Transcription regulation</keyword>
<evidence type="ECO:0000313" key="7">
    <source>
        <dbReference type="Proteomes" id="UP000005933"/>
    </source>
</evidence>
<reference evidence="6 7" key="1">
    <citation type="journal article" date="2006" name="Mol. Plant Microbe Interact.">
        <title>Identification of open reading frames unique to a select agent: Ralstonia solanacearum race 3 biovar 2.</title>
        <authorList>
            <person name="Gabriel D.W."/>
            <person name="Allen C."/>
            <person name="Schell M."/>
            <person name="Denny T.P."/>
            <person name="Greenberg J.T."/>
            <person name="Duan Y.P."/>
            <person name="Flores-Cruz Z."/>
            <person name="Huang Q."/>
            <person name="Clifford J.M."/>
            <person name="Presting G."/>
            <person name="Gonzalez E.T."/>
            <person name="Reddy J."/>
            <person name="Elphinstone J."/>
            <person name="Swanson J."/>
            <person name="Yao J."/>
            <person name="Mulholland V."/>
            <person name="Liu L."/>
            <person name="Farmerie W."/>
            <person name="Patnaikuni M."/>
            <person name="Balogh B."/>
            <person name="Norman D."/>
            <person name="Alvarez A."/>
            <person name="Castillo J.A."/>
            <person name="Jones J."/>
            <person name="Saddler G."/>
            <person name="Walunas T."/>
            <person name="Zhukov A."/>
            <person name="Mikhailova N."/>
        </authorList>
    </citation>
    <scope>NUCLEOTIDE SEQUENCE [LARGE SCALE GENOMIC DNA]</scope>
    <source>
        <strain evidence="6 7">UW551</strain>
    </source>
</reference>
<organism evidence="6 7">
    <name type="scientific">Ralstonia solanacearum (strain UW551)</name>
    <dbReference type="NCBI Taxonomy" id="342110"/>
    <lineage>
        <taxon>Bacteria</taxon>
        <taxon>Pseudomonadati</taxon>
        <taxon>Pseudomonadota</taxon>
        <taxon>Betaproteobacteria</taxon>
        <taxon>Burkholderiales</taxon>
        <taxon>Burkholderiaceae</taxon>
        <taxon>Ralstonia</taxon>
        <taxon>Ralstonia solanacearum species complex</taxon>
    </lineage>
</organism>
<dbReference type="PROSITE" id="PS50931">
    <property type="entry name" value="HTH_LYSR"/>
    <property type="match status" value="1"/>
</dbReference>
<dbReference type="GO" id="GO:0003677">
    <property type="term" value="F:DNA binding"/>
    <property type="evidence" value="ECO:0007669"/>
    <property type="project" value="UniProtKB-KW"/>
</dbReference>
<dbReference type="EMBL" id="AAKL01000008">
    <property type="protein sequence ID" value="EAP73994.1"/>
    <property type="molecule type" value="Genomic_DNA"/>
</dbReference>
<dbReference type="CDD" id="cd08459">
    <property type="entry name" value="PBP2_DntR_NahR_LinR_like"/>
    <property type="match status" value="1"/>
</dbReference>
<dbReference type="Proteomes" id="UP000005933">
    <property type="component" value="Unassembled WGS sequence"/>
</dbReference>
<comment type="caution">
    <text evidence="6">The sequence shown here is derived from an EMBL/GenBank/DDBJ whole genome shotgun (WGS) entry which is preliminary data.</text>
</comment>
<proteinExistence type="inferred from homology"/>
<keyword evidence="4" id="KW-0804">Transcription</keyword>
<dbReference type="AlphaFoldDB" id="A0AB33VGN7"/>
<feature type="domain" description="HTH lysR-type" evidence="5">
    <location>
        <begin position="47"/>
        <end position="104"/>
    </location>
</feature>
<dbReference type="InterPro" id="IPR050389">
    <property type="entry name" value="LysR-type_TF"/>
</dbReference>
<evidence type="ECO:0000256" key="3">
    <source>
        <dbReference type="ARBA" id="ARBA00023125"/>
    </source>
</evidence>
<sequence>MSPQGLESFCRALLAHRSISDNAISSIISIANPYSPETAMTAALPAFDLNLLPILLALHDARSVSMAAQQLGMSQPGVSTALAKLRAAFGDPLFVRTSRGMEPTPRALALIPAARDVLARIQQGIVETGAFDPATTTHLFSIALSDVGEMVFLPRIVEAMARQAPHASVQSVTLPPAQIERALETGALDLAVGYFPDLKKNNFFQQRLFTHHFTCIVRADHPVTRGGNTRLSMQQFLEYGHAVVRAEGRSQELYERFLERKRIRRKPTLLTPHFMSIPFILARTDLIATVPHAVGLSFMQSHANIRVMEPPLALPGFDLKQHWHRKFHNDARSQWLRALVSSLFNDEADEWREPDRRPAQRRHTK</sequence>
<evidence type="ECO:0000313" key="6">
    <source>
        <dbReference type="EMBL" id="EAP73994.1"/>
    </source>
</evidence>
<protein>
    <submittedName>
        <fullName evidence="6">Transcriptional regulators, LysR family</fullName>
    </submittedName>
</protein>
<dbReference type="PANTHER" id="PTHR30118:SF15">
    <property type="entry name" value="TRANSCRIPTIONAL REGULATORY PROTEIN"/>
    <property type="match status" value="1"/>
</dbReference>
<evidence type="ECO:0000256" key="2">
    <source>
        <dbReference type="ARBA" id="ARBA00023015"/>
    </source>
</evidence>
<comment type="similarity">
    <text evidence="1">Belongs to the LysR transcriptional regulatory family.</text>
</comment>
<dbReference type="SUPFAM" id="SSF53850">
    <property type="entry name" value="Periplasmic binding protein-like II"/>
    <property type="match status" value="1"/>
</dbReference>
<gene>
    <name evidence="6" type="ORF">RRSL_03534</name>
</gene>
<evidence type="ECO:0000259" key="5">
    <source>
        <dbReference type="PROSITE" id="PS50931"/>
    </source>
</evidence>
<dbReference type="SUPFAM" id="SSF46785">
    <property type="entry name" value="Winged helix' DNA-binding domain"/>
    <property type="match status" value="1"/>
</dbReference>
<keyword evidence="3" id="KW-0238">DNA-binding</keyword>
<dbReference type="InterPro" id="IPR000847">
    <property type="entry name" value="LysR_HTH_N"/>
</dbReference>
<accession>A0AB33VGN7</accession>
<dbReference type="Gene3D" id="1.10.10.10">
    <property type="entry name" value="Winged helix-like DNA-binding domain superfamily/Winged helix DNA-binding domain"/>
    <property type="match status" value="1"/>
</dbReference>
<evidence type="ECO:0000256" key="1">
    <source>
        <dbReference type="ARBA" id="ARBA00009437"/>
    </source>
</evidence>
<evidence type="ECO:0000256" key="4">
    <source>
        <dbReference type="ARBA" id="ARBA00023163"/>
    </source>
</evidence>
<dbReference type="PANTHER" id="PTHR30118">
    <property type="entry name" value="HTH-TYPE TRANSCRIPTIONAL REGULATOR LEUO-RELATED"/>
    <property type="match status" value="1"/>
</dbReference>
<dbReference type="InterPro" id="IPR005119">
    <property type="entry name" value="LysR_subst-bd"/>
</dbReference>
<dbReference type="InterPro" id="IPR036390">
    <property type="entry name" value="WH_DNA-bd_sf"/>
</dbReference>
<dbReference type="Pfam" id="PF03466">
    <property type="entry name" value="LysR_substrate"/>
    <property type="match status" value="1"/>
</dbReference>
<dbReference type="PRINTS" id="PR00039">
    <property type="entry name" value="HTHLYSR"/>
</dbReference>